<dbReference type="Pfam" id="PF12520">
    <property type="entry name" value="DUF3723"/>
    <property type="match status" value="1"/>
</dbReference>
<dbReference type="STRING" id="416450.A0A1V6PI80"/>
<feature type="compositionally biased region" description="Basic and acidic residues" evidence="1">
    <location>
        <begin position="422"/>
        <end position="432"/>
    </location>
</feature>
<protein>
    <submittedName>
        <fullName evidence="2">Uncharacterized protein</fullName>
    </submittedName>
</protein>
<accession>A0A1V6PI80</accession>
<feature type="region of interest" description="Disordered" evidence="1">
    <location>
        <begin position="405"/>
        <end position="432"/>
    </location>
</feature>
<proteinExistence type="predicted"/>
<organism evidence="2 3">
    <name type="scientific">Penicillium antarcticum</name>
    <dbReference type="NCBI Taxonomy" id="416450"/>
    <lineage>
        <taxon>Eukaryota</taxon>
        <taxon>Fungi</taxon>
        <taxon>Dikarya</taxon>
        <taxon>Ascomycota</taxon>
        <taxon>Pezizomycotina</taxon>
        <taxon>Eurotiomycetes</taxon>
        <taxon>Eurotiomycetidae</taxon>
        <taxon>Eurotiales</taxon>
        <taxon>Aspergillaceae</taxon>
        <taxon>Penicillium</taxon>
    </lineage>
</organism>
<evidence type="ECO:0000313" key="3">
    <source>
        <dbReference type="Proteomes" id="UP000191672"/>
    </source>
</evidence>
<evidence type="ECO:0000256" key="1">
    <source>
        <dbReference type="SAM" id="MobiDB-lite"/>
    </source>
</evidence>
<keyword evidence="3" id="KW-1185">Reference proteome</keyword>
<name>A0A1V6PI80_9EURO</name>
<dbReference type="Proteomes" id="UP000191672">
    <property type="component" value="Unassembled WGS sequence"/>
</dbReference>
<feature type="region of interest" description="Disordered" evidence="1">
    <location>
        <begin position="491"/>
        <end position="520"/>
    </location>
</feature>
<evidence type="ECO:0000313" key="2">
    <source>
        <dbReference type="EMBL" id="OQD76719.1"/>
    </source>
</evidence>
<dbReference type="EMBL" id="MDYN01000125">
    <property type="protein sequence ID" value="OQD76719.1"/>
    <property type="molecule type" value="Genomic_DNA"/>
</dbReference>
<reference evidence="3" key="1">
    <citation type="journal article" date="2017" name="Nat. Microbiol.">
        <title>Global analysis of biosynthetic gene clusters reveals vast potential of secondary metabolite production in Penicillium species.</title>
        <authorList>
            <person name="Nielsen J.C."/>
            <person name="Grijseels S."/>
            <person name="Prigent S."/>
            <person name="Ji B."/>
            <person name="Dainat J."/>
            <person name="Nielsen K.F."/>
            <person name="Frisvad J.C."/>
            <person name="Workman M."/>
            <person name="Nielsen J."/>
        </authorList>
    </citation>
    <scope>NUCLEOTIDE SEQUENCE [LARGE SCALE GENOMIC DNA]</scope>
    <source>
        <strain evidence="3">IBT 31811</strain>
    </source>
</reference>
<feature type="compositionally biased region" description="Basic residues" evidence="1">
    <location>
        <begin position="405"/>
        <end position="421"/>
    </location>
</feature>
<sequence length="543" mass="62230">MTDQPSRYPHLHFSTGSIQCLHGQHRLKAGEHYLPSIDQWWTVDLYLDDISPDLQTSLVDEYSNERVPSDGEIYLKVRQYRYEANSHFENRWLARLSDNKARRLRGLESHPSVRAAFDSLLGLPSLMIHGMQIGSLPQALAICCDESSLVGHDRAKILKVDPHTVETLQLLAPGVSSKDRTTVKGLVYSGEVFSNFTESERTSIWKRLKRTEGIIPSLYTFFKDLWYLESCANYIKRLIIPSRSFPTIRGATRAAFLSFDPTHTQFLIQTSEAGFRSYSHSQGDPAELGYRQLWLYAMRHYPKLSKKPQKKNPTAKPNCEVLEPMILYEMAVLAKRLGFQSPQIEQLIQQSPDRQIAQDALLRARRLDRYRYNREEIESLINKVTECFLRAVLLDHKLPVQFKQAKKLQRQQQRQQRRHRSSHADRNYGKEIARINSEGSRIGEVVEPASETEFGFVGSRGIISQNEQGLLHMEPAEADELEHGEIIEGDHDFSDDEESEDSHARFGFVPSRPPSPSVGLRYTSTELQVSTVSHDQLSLMQPP</sequence>
<gene>
    <name evidence="2" type="ORF">PENANT_c125G11294</name>
</gene>
<dbReference type="InterPro" id="IPR022198">
    <property type="entry name" value="DUF3723"/>
</dbReference>
<comment type="caution">
    <text evidence="2">The sequence shown here is derived from an EMBL/GenBank/DDBJ whole genome shotgun (WGS) entry which is preliminary data.</text>
</comment>
<dbReference type="AlphaFoldDB" id="A0A1V6PI80"/>